<dbReference type="EMBL" id="AP027272">
    <property type="protein sequence ID" value="BDX04731.1"/>
    <property type="molecule type" value="Genomic_DNA"/>
</dbReference>
<dbReference type="KEGG" id="pmaw:MACH26_02520"/>
<accession>A0AA48HE97</accession>
<keyword evidence="2" id="KW-1185">Reference proteome</keyword>
<evidence type="ECO:0000313" key="2">
    <source>
        <dbReference type="Proteomes" id="UP001333710"/>
    </source>
</evidence>
<dbReference type="RefSeq" id="WP_338290553.1">
    <property type="nucleotide sequence ID" value="NZ_AP027272.1"/>
</dbReference>
<name>A0AA48HE97_9ALTE</name>
<gene>
    <name evidence="1" type="ORF">MACH26_02520</name>
</gene>
<dbReference type="AlphaFoldDB" id="A0AA48HE97"/>
<reference evidence="1" key="1">
    <citation type="submission" date="2023-01" db="EMBL/GenBank/DDBJ databases">
        <title>Complete genome sequence of Planctobacterium marinum strain Dej080120_11.</title>
        <authorList>
            <person name="Ueki S."/>
            <person name="Maruyama F."/>
        </authorList>
    </citation>
    <scope>NUCLEOTIDE SEQUENCE</scope>
    <source>
        <strain evidence="1">Dej080120_11</strain>
    </source>
</reference>
<organism evidence="1 2">
    <name type="scientific">Planctobacterium marinum</name>
    <dbReference type="NCBI Taxonomy" id="1631968"/>
    <lineage>
        <taxon>Bacteria</taxon>
        <taxon>Pseudomonadati</taxon>
        <taxon>Pseudomonadota</taxon>
        <taxon>Gammaproteobacteria</taxon>
        <taxon>Alteromonadales</taxon>
        <taxon>Alteromonadaceae</taxon>
        <taxon>Planctobacterium</taxon>
    </lineage>
</organism>
<proteinExistence type="predicted"/>
<evidence type="ECO:0000313" key="1">
    <source>
        <dbReference type="EMBL" id="BDX04731.1"/>
    </source>
</evidence>
<sequence length="203" mass="23385">MQLRLAYTPADDDGDEDYWATRLHYQHAFSDRLRGRLILQMRDRGDFQYDYFRGELLYNFKKATDSDNWSSGVRFDLRTRRGSRAEEFAVNWTNQWDLEGGYRIRAILIGSRQFNSDGADPGVGISTRSSLSKKLDNGLKIGLEMFNEYGKLGDFDDFNQQTHQIGPMIGGTIAGFKYEARYLAGVTSQGRDHNFGLRFNKSF</sequence>
<dbReference type="Proteomes" id="UP001333710">
    <property type="component" value="Chromosome"/>
</dbReference>
<protein>
    <submittedName>
        <fullName evidence="1">Uncharacterized protein</fullName>
    </submittedName>
</protein>